<reference evidence="3 4" key="1">
    <citation type="journal article" date="2020" name="ISME J.">
        <title>Uncovering the hidden diversity of litter-decomposition mechanisms in mushroom-forming fungi.</title>
        <authorList>
            <person name="Floudas D."/>
            <person name="Bentzer J."/>
            <person name="Ahren D."/>
            <person name="Johansson T."/>
            <person name="Persson P."/>
            <person name="Tunlid A."/>
        </authorList>
    </citation>
    <scope>NUCLEOTIDE SEQUENCE [LARGE SCALE GENOMIC DNA]</scope>
    <source>
        <strain evidence="3 4">CBS 175.51</strain>
    </source>
</reference>
<feature type="transmembrane region" description="Helical" evidence="2">
    <location>
        <begin position="262"/>
        <end position="280"/>
    </location>
</feature>
<feature type="transmembrane region" description="Helical" evidence="2">
    <location>
        <begin position="143"/>
        <end position="164"/>
    </location>
</feature>
<dbReference type="Proteomes" id="UP000541558">
    <property type="component" value="Unassembled WGS sequence"/>
</dbReference>
<organism evidence="3 4">
    <name type="scientific">Ephemerocybe angulata</name>
    <dbReference type="NCBI Taxonomy" id="980116"/>
    <lineage>
        <taxon>Eukaryota</taxon>
        <taxon>Fungi</taxon>
        <taxon>Dikarya</taxon>
        <taxon>Basidiomycota</taxon>
        <taxon>Agaricomycotina</taxon>
        <taxon>Agaricomycetes</taxon>
        <taxon>Agaricomycetidae</taxon>
        <taxon>Agaricales</taxon>
        <taxon>Agaricineae</taxon>
        <taxon>Psathyrellaceae</taxon>
        <taxon>Ephemerocybe</taxon>
    </lineage>
</organism>
<keyword evidence="2" id="KW-1133">Transmembrane helix</keyword>
<comment type="caution">
    <text evidence="3">The sequence shown here is derived from an EMBL/GenBank/DDBJ whole genome shotgun (WGS) entry which is preliminary data.</text>
</comment>
<feature type="region of interest" description="Disordered" evidence="1">
    <location>
        <begin position="334"/>
        <end position="365"/>
    </location>
</feature>
<feature type="transmembrane region" description="Helical" evidence="2">
    <location>
        <begin position="61"/>
        <end position="79"/>
    </location>
</feature>
<proteinExistence type="predicted"/>
<evidence type="ECO:0000256" key="1">
    <source>
        <dbReference type="SAM" id="MobiDB-lite"/>
    </source>
</evidence>
<sequence length="365" mass="41829">MADFSPEEVAKFIAEQEKYDRASQIYYPIAIWLESIIYGFYACLFIATCRIMLKRRRIENFASGVFLVCNTSIFILATIHNATSLYRLVRAYALVIVPPHPYMYFNEFKRWDNFSHLVILALCTWIGDGLVIYRCFLIWRRNLWVIVLPVVFLLVSMATTFVNWRWFKHPQDFKMNEIIPIFNLTFPLNMAQNVLTTGLIAYKIYMQHRASRASGLQLSSAVNLVTIVRIIVESAMVYTIVTAIIIILFFVHHPAVVVPQYALPPSIGIVFALIAIRTHVARTGFEMRGAGHPSDSFYPTWVSEDHEASAHRQLNIPFKVTTVTVRDDIDIMTPTSKLENDFPPGPSTDSDRNASERTFAAEMKV</sequence>
<keyword evidence="2" id="KW-0812">Transmembrane</keyword>
<keyword evidence="2" id="KW-0472">Membrane</keyword>
<evidence type="ECO:0000256" key="2">
    <source>
        <dbReference type="SAM" id="Phobius"/>
    </source>
</evidence>
<feature type="transmembrane region" description="Helical" evidence="2">
    <location>
        <begin position="114"/>
        <end position="136"/>
    </location>
</feature>
<feature type="transmembrane region" description="Helical" evidence="2">
    <location>
        <begin position="226"/>
        <end position="250"/>
    </location>
</feature>
<gene>
    <name evidence="3" type="ORF">D9611_010493</name>
</gene>
<evidence type="ECO:0000313" key="4">
    <source>
        <dbReference type="Proteomes" id="UP000541558"/>
    </source>
</evidence>
<feature type="transmembrane region" description="Helical" evidence="2">
    <location>
        <begin position="25"/>
        <end position="49"/>
    </location>
</feature>
<protein>
    <submittedName>
        <fullName evidence="3">Uncharacterized protein</fullName>
    </submittedName>
</protein>
<dbReference type="EMBL" id="JAACJK010000117">
    <property type="protein sequence ID" value="KAF5330027.1"/>
    <property type="molecule type" value="Genomic_DNA"/>
</dbReference>
<feature type="transmembrane region" description="Helical" evidence="2">
    <location>
        <begin position="184"/>
        <end position="205"/>
    </location>
</feature>
<accession>A0A8H5FB04</accession>
<dbReference type="AlphaFoldDB" id="A0A8H5FB04"/>
<evidence type="ECO:0000313" key="3">
    <source>
        <dbReference type="EMBL" id="KAF5330027.1"/>
    </source>
</evidence>
<dbReference type="OrthoDB" id="3346544at2759"/>
<keyword evidence="4" id="KW-1185">Reference proteome</keyword>
<name>A0A8H5FB04_9AGAR</name>